<dbReference type="EMBL" id="JBBPBM010000004">
    <property type="protein sequence ID" value="KAK8588377.1"/>
    <property type="molecule type" value="Genomic_DNA"/>
</dbReference>
<organism evidence="2 3">
    <name type="scientific">Hibiscus sabdariffa</name>
    <name type="common">roselle</name>
    <dbReference type="NCBI Taxonomy" id="183260"/>
    <lineage>
        <taxon>Eukaryota</taxon>
        <taxon>Viridiplantae</taxon>
        <taxon>Streptophyta</taxon>
        <taxon>Embryophyta</taxon>
        <taxon>Tracheophyta</taxon>
        <taxon>Spermatophyta</taxon>
        <taxon>Magnoliopsida</taxon>
        <taxon>eudicotyledons</taxon>
        <taxon>Gunneridae</taxon>
        <taxon>Pentapetalae</taxon>
        <taxon>rosids</taxon>
        <taxon>malvids</taxon>
        <taxon>Malvales</taxon>
        <taxon>Malvaceae</taxon>
        <taxon>Malvoideae</taxon>
        <taxon>Hibiscus</taxon>
    </lineage>
</organism>
<sequence>MAPSFPEAADIPWQVDLNLAGNVERSGVWFKICKEESQRIHNDEANPVVRMGSVLVRDSQYKHKHPHEEEAYQLEGKSSNNID</sequence>
<dbReference type="Proteomes" id="UP001472677">
    <property type="component" value="Unassembled WGS sequence"/>
</dbReference>
<protein>
    <submittedName>
        <fullName evidence="2">Uncharacterized protein</fullName>
    </submittedName>
</protein>
<accession>A0ABR2FVX2</accession>
<proteinExistence type="predicted"/>
<evidence type="ECO:0000313" key="3">
    <source>
        <dbReference type="Proteomes" id="UP001472677"/>
    </source>
</evidence>
<gene>
    <name evidence="2" type="ORF">V6N12_022823</name>
</gene>
<name>A0ABR2FVX2_9ROSI</name>
<keyword evidence="3" id="KW-1185">Reference proteome</keyword>
<reference evidence="2 3" key="1">
    <citation type="journal article" date="2024" name="G3 (Bethesda)">
        <title>Genome assembly of Hibiscus sabdariffa L. provides insights into metabolisms of medicinal natural products.</title>
        <authorList>
            <person name="Kim T."/>
        </authorList>
    </citation>
    <scope>NUCLEOTIDE SEQUENCE [LARGE SCALE GENOMIC DNA]</scope>
    <source>
        <strain evidence="2">TK-2024</strain>
        <tissue evidence="2">Old leaves</tissue>
    </source>
</reference>
<comment type="caution">
    <text evidence="2">The sequence shown here is derived from an EMBL/GenBank/DDBJ whole genome shotgun (WGS) entry which is preliminary data.</text>
</comment>
<evidence type="ECO:0000256" key="1">
    <source>
        <dbReference type="SAM" id="MobiDB-lite"/>
    </source>
</evidence>
<evidence type="ECO:0000313" key="2">
    <source>
        <dbReference type="EMBL" id="KAK8588377.1"/>
    </source>
</evidence>
<feature type="region of interest" description="Disordered" evidence="1">
    <location>
        <begin position="59"/>
        <end position="83"/>
    </location>
</feature>